<protein>
    <submittedName>
        <fullName evidence="7">ProQ/FinO family protein</fullName>
    </submittedName>
</protein>
<evidence type="ECO:0000313" key="8">
    <source>
        <dbReference type="Proteomes" id="UP001495147"/>
    </source>
</evidence>
<name>A0ABV0FVC9_9BURK</name>
<dbReference type="SUPFAM" id="SSF48657">
    <property type="entry name" value="FinO-like"/>
    <property type="match status" value="1"/>
</dbReference>
<keyword evidence="2" id="KW-0694">RNA-binding</keyword>
<evidence type="ECO:0000256" key="1">
    <source>
        <dbReference type="ARBA" id="ARBA00022490"/>
    </source>
</evidence>
<evidence type="ECO:0000313" key="7">
    <source>
        <dbReference type="EMBL" id="MEO3689869.1"/>
    </source>
</evidence>
<dbReference type="Proteomes" id="UP001495147">
    <property type="component" value="Unassembled WGS sequence"/>
</dbReference>
<dbReference type="InterPro" id="IPR036442">
    <property type="entry name" value="ProQ/FinO_sf"/>
</dbReference>
<feature type="compositionally biased region" description="Low complexity" evidence="5">
    <location>
        <begin position="20"/>
        <end position="39"/>
    </location>
</feature>
<feature type="domain" description="ProQ/FinO" evidence="6">
    <location>
        <begin position="41"/>
        <end position="151"/>
    </location>
</feature>
<dbReference type="PANTHER" id="PTHR38106:SF1">
    <property type="entry name" value="RNA CHAPERONE PROQ"/>
    <property type="match status" value="1"/>
</dbReference>
<evidence type="ECO:0000256" key="5">
    <source>
        <dbReference type="SAM" id="MobiDB-lite"/>
    </source>
</evidence>
<keyword evidence="3" id="KW-0143">Chaperone</keyword>
<keyword evidence="8" id="KW-1185">Reference proteome</keyword>
<dbReference type="InterPro" id="IPR016103">
    <property type="entry name" value="ProQ/FinO"/>
</dbReference>
<sequence>MHSDAPTSQPAPEPQPTSEAPMPQTPETAPAATATPAPAGSASRSPDEVAAALKARFPAVFASRSKPLKLRIQADIQARAPGEFSKAQLSQFLRRHTGSTTYLVGITQAKTRFDLDGQPADEITDEHRNVAREELARRRGLQQERQALEDQQRRNRAQLLYDFERTTLTEGNFCALKGVTAEELPGLLEIARKERAEQPPEPRRDGPRPPQRDGRKPGPDRRNAEPGRRGPRPQTPKT</sequence>
<evidence type="ECO:0000259" key="6">
    <source>
        <dbReference type="SMART" id="SM00945"/>
    </source>
</evidence>
<keyword evidence="4" id="KW-0175">Coiled coil</keyword>
<dbReference type="RefSeq" id="WP_347702710.1">
    <property type="nucleotide sequence ID" value="NZ_JBDPZD010000001.1"/>
</dbReference>
<evidence type="ECO:0000256" key="2">
    <source>
        <dbReference type="ARBA" id="ARBA00022884"/>
    </source>
</evidence>
<proteinExistence type="predicted"/>
<evidence type="ECO:0000256" key="4">
    <source>
        <dbReference type="SAM" id="Coils"/>
    </source>
</evidence>
<evidence type="ECO:0000256" key="3">
    <source>
        <dbReference type="ARBA" id="ARBA00023186"/>
    </source>
</evidence>
<accession>A0ABV0FVC9</accession>
<dbReference type="PANTHER" id="PTHR38106">
    <property type="entry name" value="RNA CHAPERONE PROQ"/>
    <property type="match status" value="1"/>
</dbReference>
<comment type="caution">
    <text evidence="7">The sequence shown here is derived from an EMBL/GenBank/DDBJ whole genome shotgun (WGS) entry which is preliminary data.</text>
</comment>
<feature type="coiled-coil region" evidence="4">
    <location>
        <begin position="131"/>
        <end position="158"/>
    </location>
</feature>
<dbReference type="InterPro" id="IPR023529">
    <property type="entry name" value="ProQ"/>
</dbReference>
<gene>
    <name evidence="7" type="ORF">ABDJ85_00210</name>
</gene>
<feature type="region of interest" description="Disordered" evidence="5">
    <location>
        <begin position="188"/>
        <end position="238"/>
    </location>
</feature>
<organism evidence="7 8">
    <name type="scientific">Roseateles paludis</name>
    <dbReference type="NCBI Taxonomy" id="3145238"/>
    <lineage>
        <taxon>Bacteria</taxon>
        <taxon>Pseudomonadati</taxon>
        <taxon>Pseudomonadota</taxon>
        <taxon>Betaproteobacteria</taxon>
        <taxon>Burkholderiales</taxon>
        <taxon>Sphaerotilaceae</taxon>
        <taxon>Roseateles</taxon>
    </lineage>
</organism>
<dbReference type="Pfam" id="PF04352">
    <property type="entry name" value="ProQ"/>
    <property type="match status" value="1"/>
</dbReference>
<dbReference type="EMBL" id="JBDPZD010000001">
    <property type="protein sequence ID" value="MEO3689869.1"/>
    <property type="molecule type" value="Genomic_DNA"/>
</dbReference>
<dbReference type="Gene3D" id="1.10.1710.10">
    <property type="entry name" value="ProQ/FinO domain"/>
    <property type="match status" value="1"/>
</dbReference>
<feature type="region of interest" description="Disordered" evidence="5">
    <location>
        <begin position="1"/>
        <end position="49"/>
    </location>
</feature>
<keyword evidence="1" id="KW-0963">Cytoplasm</keyword>
<reference evidence="7 8" key="1">
    <citation type="submission" date="2024-05" db="EMBL/GenBank/DDBJ databases">
        <title>Roseateles sp. DJS-2-20 16S ribosomal RNA gene Genome sequencing and assembly.</title>
        <authorList>
            <person name="Woo H."/>
        </authorList>
    </citation>
    <scope>NUCLEOTIDE SEQUENCE [LARGE SCALE GENOMIC DNA]</scope>
    <source>
        <strain evidence="7 8">DJS-2-20</strain>
    </source>
</reference>
<feature type="compositionally biased region" description="Basic and acidic residues" evidence="5">
    <location>
        <begin position="190"/>
        <end position="228"/>
    </location>
</feature>
<dbReference type="SMART" id="SM00945">
    <property type="entry name" value="ProQ"/>
    <property type="match status" value="1"/>
</dbReference>